<comment type="caution">
    <text evidence="10">The sequence shown here is derived from an EMBL/GenBank/DDBJ whole genome shotgun (WGS) entry which is preliminary data.</text>
</comment>
<dbReference type="Pfam" id="PF25812">
    <property type="entry name" value="RAD24_helical"/>
    <property type="match status" value="1"/>
</dbReference>
<evidence type="ECO:0000313" key="11">
    <source>
        <dbReference type="Proteomes" id="UP001365542"/>
    </source>
</evidence>
<dbReference type="PANTHER" id="PTHR12172:SF0">
    <property type="entry name" value="CELL CYCLE CHECKPOINT PROTEIN RAD17"/>
    <property type="match status" value="1"/>
</dbReference>
<feature type="compositionally biased region" description="Low complexity" evidence="8">
    <location>
        <begin position="121"/>
        <end position="138"/>
    </location>
</feature>
<keyword evidence="5" id="KW-0067">ATP-binding</keyword>
<keyword evidence="4" id="KW-0227">DNA damage</keyword>
<dbReference type="GO" id="GO:0033314">
    <property type="term" value="P:mitotic DNA replication checkpoint signaling"/>
    <property type="evidence" value="ECO:0007669"/>
    <property type="project" value="TreeGrafter"/>
</dbReference>
<evidence type="ECO:0000256" key="1">
    <source>
        <dbReference type="ARBA" id="ARBA00004123"/>
    </source>
</evidence>
<accession>A0AAV9X0M3</accession>
<evidence type="ECO:0000256" key="4">
    <source>
        <dbReference type="ARBA" id="ARBA00022763"/>
    </source>
</evidence>
<sequence>MIVTLPDFDRHDDPRLREMCCMFLSRSLRPISFLIRYYDLNTFNLLRTGNDIRASLDRHSLARQHQNIASQGYEAYLLPSTCDWLTMSRPRKLRIISSDEDEAPPRSISNTTAKEYDETRVSTSTSTRTRTTRSTSRTDATLNGSLNHASKPQAVSASKSSKASRSKTSISSITSPRKVSKAVSSKTAAKQSQPISSFFSSSTQPVKKQKKGTFNQLSEEIHEDEDIDGIEFSSDEENSRKNRRRLVIPIISSEPDELPRKLPLAAKSDAPKQITKPTPSEETIECQTWADKYAPRSTTDLAVHKRKVDDVRSWLNDVFNGVSSKRLLVLSGPSGTGKTATITALSNELDFDVLKWENPSQHDIGGDFLFESLNSKFEEFMGRGTGYGALELVVDSRSHRNPGTNKPEKALKDPNRKQVILLEDLPNIFSSSSAGSAAMVSFRSALHTFLATQQDSLPSPCILIVSENLTTQSNSSSITPYRLLGPQLLNHRKSTSIGFNNIAPTLMQKALEKIVDMELRCKGIKEPPSAGLLAGIGACGDIRSAINTLEFMMVAGRRSLPKATATRAKRKGRNVADWGEPSEREKLTLELITQRESSIGIFHAVGRVVHNKRVDPSEPQNLPPEILPNPGPELSAYVRPPSLIDLKTLIDTAGVDLDTFISGIHENYVHSCAGSSFPEHFETCIEHLSDSDVLSYNVSPGGRNQVEDNIRQGELAYQVAVRGTLMGLPVKVKREKANNNMYYPMSQRLWRDKEVIEGLINLFISNGLADFGGGKVVGGMADLEALLEYLPYTYRISKARMRSVGGIRTPAMKNLERVVLFRGVGDQSESVPDAPDEEEEVEEGEEDEMGNVKVRRKVRRQKEESGQYGGRFKKRKDGGAGLAGIGDHERDDGNVRESLEDLILADDDIEDADDW</sequence>
<feature type="compositionally biased region" description="Polar residues" evidence="8">
    <location>
        <begin position="139"/>
        <end position="148"/>
    </location>
</feature>
<dbReference type="Pfam" id="PF03215">
    <property type="entry name" value="Rad17"/>
    <property type="match status" value="1"/>
</dbReference>
<keyword evidence="3" id="KW-0547">Nucleotide-binding</keyword>
<protein>
    <submittedName>
        <fullName evidence="10">Cell cycle checkpoint protein rad17</fullName>
    </submittedName>
</protein>
<dbReference type="Gene3D" id="3.40.50.300">
    <property type="entry name" value="P-loop containing nucleotide triphosphate hydrolases"/>
    <property type="match status" value="1"/>
</dbReference>
<dbReference type="GO" id="GO:0005524">
    <property type="term" value="F:ATP binding"/>
    <property type="evidence" value="ECO:0007669"/>
    <property type="project" value="UniProtKB-KW"/>
</dbReference>
<gene>
    <name evidence="10" type="primary">RAD17</name>
    <name evidence="10" type="ORF">TWF694_003116</name>
</gene>
<evidence type="ECO:0000313" key="10">
    <source>
        <dbReference type="EMBL" id="KAK6531952.1"/>
    </source>
</evidence>
<dbReference type="Proteomes" id="UP001365542">
    <property type="component" value="Unassembled WGS sequence"/>
</dbReference>
<feature type="domain" description="Checkpoint protein RAD24-like helical bundle" evidence="9">
    <location>
        <begin position="596"/>
        <end position="748"/>
    </location>
</feature>
<dbReference type="PANTHER" id="PTHR12172">
    <property type="entry name" value="CELL CYCLE CHECKPOINT PROTEIN RAD17"/>
    <property type="match status" value="1"/>
</dbReference>
<evidence type="ECO:0000256" key="6">
    <source>
        <dbReference type="ARBA" id="ARBA00023242"/>
    </source>
</evidence>
<dbReference type="InterPro" id="IPR027417">
    <property type="entry name" value="P-loop_NTPase"/>
</dbReference>
<dbReference type="InterPro" id="IPR057927">
    <property type="entry name" value="RAD24-like_helical"/>
</dbReference>
<dbReference type="GO" id="GO:0003682">
    <property type="term" value="F:chromatin binding"/>
    <property type="evidence" value="ECO:0007669"/>
    <property type="project" value="TreeGrafter"/>
</dbReference>
<name>A0AAV9X0M3_9PEZI</name>
<dbReference type="GO" id="GO:0000077">
    <property type="term" value="P:DNA damage checkpoint signaling"/>
    <property type="evidence" value="ECO:0007669"/>
    <property type="project" value="TreeGrafter"/>
</dbReference>
<keyword evidence="6" id="KW-0539">Nucleus</keyword>
<feature type="compositionally biased region" description="Low complexity" evidence="8">
    <location>
        <begin position="149"/>
        <end position="177"/>
    </location>
</feature>
<dbReference type="GO" id="GO:0003689">
    <property type="term" value="F:DNA clamp loader activity"/>
    <property type="evidence" value="ECO:0007669"/>
    <property type="project" value="TreeGrafter"/>
</dbReference>
<dbReference type="EMBL" id="JAVHJO010000012">
    <property type="protein sequence ID" value="KAK6531952.1"/>
    <property type="molecule type" value="Genomic_DNA"/>
</dbReference>
<dbReference type="InterPro" id="IPR004582">
    <property type="entry name" value="Checkpoint_prot_Rad17_Rad24"/>
</dbReference>
<evidence type="ECO:0000256" key="2">
    <source>
        <dbReference type="ARBA" id="ARBA00006168"/>
    </source>
</evidence>
<evidence type="ECO:0000256" key="3">
    <source>
        <dbReference type="ARBA" id="ARBA00022741"/>
    </source>
</evidence>
<evidence type="ECO:0000256" key="5">
    <source>
        <dbReference type="ARBA" id="ARBA00022840"/>
    </source>
</evidence>
<feature type="region of interest" description="Disordered" evidence="8">
    <location>
        <begin position="826"/>
        <end position="894"/>
    </location>
</feature>
<reference evidence="10 11" key="1">
    <citation type="submission" date="2019-10" db="EMBL/GenBank/DDBJ databases">
        <authorList>
            <person name="Palmer J.M."/>
        </authorList>
    </citation>
    <scope>NUCLEOTIDE SEQUENCE [LARGE SCALE GENOMIC DNA]</scope>
    <source>
        <strain evidence="10 11">TWF694</strain>
    </source>
</reference>
<feature type="compositionally biased region" description="Acidic residues" evidence="8">
    <location>
        <begin position="834"/>
        <end position="849"/>
    </location>
</feature>
<proteinExistence type="inferred from homology"/>
<keyword evidence="7" id="KW-0131">Cell cycle</keyword>
<feature type="compositionally biased region" description="Polar residues" evidence="8">
    <location>
        <begin position="182"/>
        <end position="195"/>
    </location>
</feature>
<evidence type="ECO:0000259" key="9">
    <source>
        <dbReference type="Pfam" id="PF25812"/>
    </source>
</evidence>
<comment type="similarity">
    <text evidence="2">Belongs to the rad17/RAD24 family.</text>
</comment>
<organism evidence="10 11">
    <name type="scientific">Orbilia ellipsospora</name>
    <dbReference type="NCBI Taxonomy" id="2528407"/>
    <lineage>
        <taxon>Eukaryota</taxon>
        <taxon>Fungi</taxon>
        <taxon>Dikarya</taxon>
        <taxon>Ascomycota</taxon>
        <taxon>Pezizomycotina</taxon>
        <taxon>Orbiliomycetes</taxon>
        <taxon>Orbiliales</taxon>
        <taxon>Orbiliaceae</taxon>
        <taxon>Orbilia</taxon>
    </lineage>
</organism>
<dbReference type="SUPFAM" id="SSF52540">
    <property type="entry name" value="P-loop containing nucleoside triphosphate hydrolases"/>
    <property type="match status" value="1"/>
</dbReference>
<evidence type="ECO:0000256" key="7">
    <source>
        <dbReference type="ARBA" id="ARBA00023306"/>
    </source>
</evidence>
<feature type="region of interest" description="Disordered" evidence="8">
    <location>
        <begin position="96"/>
        <end position="213"/>
    </location>
</feature>
<dbReference type="AlphaFoldDB" id="A0AAV9X0M3"/>
<evidence type="ECO:0000256" key="8">
    <source>
        <dbReference type="SAM" id="MobiDB-lite"/>
    </source>
</evidence>
<comment type="subcellular location">
    <subcellularLocation>
        <location evidence="1">Nucleus</location>
    </subcellularLocation>
</comment>
<dbReference type="GO" id="GO:0005634">
    <property type="term" value="C:nucleus"/>
    <property type="evidence" value="ECO:0007669"/>
    <property type="project" value="UniProtKB-SubCell"/>
</dbReference>
<keyword evidence="11" id="KW-1185">Reference proteome</keyword>
<dbReference type="GO" id="GO:0006281">
    <property type="term" value="P:DNA repair"/>
    <property type="evidence" value="ECO:0007669"/>
    <property type="project" value="InterPro"/>
</dbReference>